<dbReference type="Proteomes" id="UP000292957">
    <property type="component" value="Unassembled WGS sequence"/>
</dbReference>
<gene>
    <name evidence="2" type="ORF">BD311DRAFT_771686</name>
</gene>
<dbReference type="AlphaFoldDB" id="A0A4Q9M7V4"/>
<dbReference type="EMBL" id="ML143582">
    <property type="protein sequence ID" value="TBU21716.1"/>
    <property type="molecule type" value="Genomic_DNA"/>
</dbReference>
<sequence length="98" mass="10642">MSLKTFEGDMESEAGVWGVQELKGGKTSVDSFDGSSRVKRNCPERLVPCPRPDLGPSRPPPACRGYGIRRRVVMKNARSGNDLAAGMKPSIIRSQGRP</sequence>
<name>A0A4Q9M7V4_9APHY</name>
<proteinExistence type="predicted"/>
<evidence type="ECO:0000313" key="2">
    <source>
        <dbReference type="EMBL" id="TBU21716.1"/>
    </source>
</evidence>
<organism evidence="2">
    <name type="scientific">Dichomitus squalens</name>
    <dbReference type="NCBI Taxonomy" id="114155"/>
    <lineage>
        <taxon>Eukaryota</taxon>
        <taxon>Fungi</taxon>
        <taxon>Dikarya</taxon>
        <taxon>Basidiomycota</taxon>
        <taxon>Agaricomycotina</taxon>
        <taxon>Agaricomycetes</taxon>
        <taxon>Polyporales</taxon>
        <taxon>Polyporaceae</taxon>
        <taxon>Dichomitus</taxon>
    </lineage>
</organism>
<accession>A0A4Q9M7V4</accession>
<protein>
    <submittedName>
        <fullName evidence="2">Uncharacterized protein</fullName>
    </submittedName>
</protein>
<evidence type="ECO:0000256" key="1">
    <source>
        <dbReference type="SAM" id="MobiDB-lite"/>
    </source>
</evidence>
<feature type="region of interest" description="Disordered" evidence="1">
    <location>
        <begin position="79"/>
        <end position="98"/>
    </location>
</feature>
<reference evidence="2" key="1">
    <citation type="submission" date="2019-01" db="EMBL/GenBank/DDBJ databases">
        <title>Draft genome sequences of three monokaryotic isolates of the white-rot basidiomycete fungus Dichomitus squalens.</title>
        <authorList>
            <consortium name="DOE Joint Genome Institute"/>
            <person name="Lopez S.C."/>
            <person name="Andreopoulos B."/>
            <person name="Pangilinan J."/>
            <person name="Lipzen A."/>
            <person name="Riley R."/>
            <person name="Ahrendt S."/>
            <person name="Ng V."/>
            <person name="Barry K."/>
            <person name="Daum C."/>
            <person name="Grigoriev I.V."/>
            <person name="Hilden K.S."/>
            <person name="Makela M.R."/>
            <person name="de Vries R.P."/>
        </authorList>
    </citation>
    <scope>NUCLEOTIDE SEQUENCE [LARGE SCALE GENOMIC DNA]</scope>
    <source>
        <strain evidence="2">OM18370.1</strain>
    </source>
</reference>